<evidence type="ECO:0000313" key="4">
    <source>
        <dbReference type="Proteomes" id="UP000257109"/>
    </source>
</evidence>
<dbReference type="Proteomes" id="UP000257109">
    <property type="component" value="Unassembled WGS sequence"/>
</dbReference>
<evidence type="ECO:0000259" key="2">
    <source>
        <dbReference type="Pfam" id="PF24626"/>
    </source>
</evidence>
<reference evidence="3" key="1">
    <citation type="submission" date="2018-05" db="EMBL/GenBank/DDBJ databases">
        <title>Draft genome of Mucuna pruriens seed.</title>
        <authorList>
            <person name="Nnadi N.E."/>
            <person name="Vos R."/>
            <person name="Hasami M.H."/>
            <person name="Devisetty U.K."/>
            <person name="Aguiy J.C."/>
        </authorList>
    </citation>
    <scope>NUCLEOTIDE SEQUENCE [LARGE SCALE GENOMIC DNA]</scope>
    <source>
        <strain evidence="3">JCA_2017</strain>
    </source>
</reference>
<dbReference type="Gene3D" id="3.30.420.10">
    <property type="entry name" value="Ribonuclease H-like superfamily/Ribonuclease H"/>
    <property type="match status" value="1"/>
</dbReference>
<feature type="compositionally biased region" description="Basic and acidic residues" evidence="1">
    <location>
        <begin position="1"/>
        <end position="26"/>
    </location>
</feature>
<feature type="non-terminal residue" evidence="3">
    <location>
        <position position="1"/>
    </location>
</feature>
<dbReference type="PANTHER" id="PTHR35046:SF9">
    <property type="entry name" value="RNA-DIRECTED DNA POLYMERASE"/>
    <property type="match status" value="1"/>
</dbReference>
<dbReference type="AlphaFoldDB" id="A0A371F5Y3"/>
<accession>A0A371F5Y3</accession>
<protein>
    <recommendedName>
        <fullName evidence="2">Tf2-1-like SH3-like domain-containing protein</fullName>
    </recommendedName>
</protein>
<proteinExistence type="predicted"/>
<dbReference type="PANTHER" id="PTHR35046">
    <property type="entry name" value="ZINC KNUCKLE (CCHC-TYPE) FAMILY PROTEIN"/>
    <property type="match status" value="1"/>
</dbReference>
<keyword evidence="4" id="KW-1185">Reference proteome</keyword>
<comment type="caution">
    <text evidence="3">The sequence shown here is derived from an EMBL/GenBank/DDBJ whole genome shotgun (WGS) entry which is preliminary data.</text>
</comment>
<dbReference type="InterPro" id="IPR036397">
    <property type="entry name" value="RNaseH_sf"/>
</dbReference>
<dbReference type="OrthoDB" id="909585at2759"/>
<dbReference type="EMBL" id="QJKJ01010436">
    <property type="protein sequence ID" value="RDX73694.1"/>
    <property type="molecule type" value="Genomic_DNA"/>
</dbReference>
<evidence type="ECO:0000256" key="1">
    <source>
        <dbReference type="SAM" id="MobiDB-lite"/>
    </source>
</evidence>
<feature type="region of interest" description="Disordered" evidence="1">
    <location>
        <begin position="1"/>
        <end position="27"/>
    </location>
</feature>
<feature type="domain" description="Tf2-1-like SH3-like" evidence="2">
    <location>
        <begin position="210"/>
        <end position="260"/>
    </location>
</feature>
<dbReference type="GO" id="GO:0003676">
    <property type="term" value="F:nucleic acid binding"/>
    <property type="evidence" value="ECO:0007669"/>
    <property type="project" value="InterPro"/>
</dbReference>
<organism evidence="3 4">
    <name type="scientific">Mucuna pruriens</name>
    <name type="common">Velvet bean</name>
    <name type="synonym">Dolichos pruriens</name>
    <dbReference type="NCBI Taxonomy" id="157652"/>
    <lineage>
        <taxon>Eukaryota</taxon>
        <taxon>Viridiplantae</taxon>
        <taxon>Streptophyta</taxon>
        <taxon>Embryophyta</taxon>
        <taxon>Tracheophyta</taxon>
        <taxon>Spermatophyta</taxon>
        <taxon>Magnoliopsida</taxon>
        <taxon>eudicotyledons</taxon>
        <taxon>Gunneridae</taxon>
        <taxon>Pentapetalae</taxon>
        <taxon>rosids</taxon>
        <taxon>fabids</taxon>
        <taxon>Fabales</taxon>
        <taxon>Fabaceae</taxon>
        <taxon>Papilionoideae</taxon>
        <taxon>50 kb inversion clade</taxon>
        <taxon>NPAAA clade</taxon>
        <taxon>indigoferoid/millettioid clade</taxon>
        <taxon>Phaseoleae</taxon>
        <taxon>Mucuna</taxon>
    </lineage>
</organism>
<name>A0A371F5Y3_MUCPR</name>
<sequence length="281" mass="32840">MKEQKKRSEQKNEKSKRKESDSEKKKQMSFFARESEIKKAFFSNKLVLVHMYNETCLNSKNDPSSLPTSLISLLQDVQDVFPDEVPSGLPFIRGIEHHIDLILGAALVNKPTYRNKPTSWEECLPHLEFAYNKTIQSTSYSSFEVVYGFNPLIPFDILTLPTNKHANLEGKKKAKFVRELHFKVRANIEKRNEQYARQGRIMTFEPRDCKRFPTQRKYKLQPREDGTCQLFERINDNAYKLDLPTTYVNISPTFNVADLSIFVIGEEFDSRMNHFEEGRND</sequence>
<evidence type="ECO:0000313" key="3">
    <source>
        <dbReference type="EMBL" id="RDX73694.1"/>
    </source>
</evidence>
<gene>
    <name evidence="3" type="ORF">CR513_46661</name>
</gene>
<dbReference type="Pfam" id="PF24626">
    <property type="entry name" value="SH3_Tf2-1"/>
    <property type="match status" value="1"/>
</dbReference>
<dbReference type="InterPro" id="IPR056924">
    <property type="entry name" value="SH3_Tf2-1"/>
</dbReference>